<organism evidence="1 2">
    <name type="scientific">Eufriesea mexicana</name>
    <dbReference type="NCBI Taxonomy" id="516756"/>
    <lineage>
        <taxon>Eukaryota</taxon>
        <taxon>Metazoa</taxon>
        <taxon>Ecdysozoa</taxon>
        <taxon>Arthropoda</taxon>
        <taxon>Hexapoda</taxon>
        <taxon>Insecta</taxon>
        <taxon>Pterygota</taxon>
        <taxon>Neoptera</taxon>
        <taxon>Endopterygota</taxon>
        <taxon>Hymenoptera</taxon>
        <taxon>Apocrita</taxon>
        <taxon>Aculeata</taxon>
        <taxon>Apoidea</taxon>
        <taxon>Anthophila</taxon>
        <taxon>Apidae</taxon>
        <taxon>Eufriesea</taxon>
    </lineage>
</organism>
<protein>
    <submittedName>
        <fullName evidence="1">Uncharacterized protein</fullName>
    </submittedName>
</protein>
<evidence type="ECO:0000313" key="1">
    <source>
        <dbReference type="EMBL" id="OAD58564.1"/>
    </source>
</evidence>
<sequence>MVVSRTKGQPALHQYPANTAKTPRGLWQSLLTSVFLRLGKVLAFRCFRILIGLPERSQDGIKRRAPYLDAFSLRNRGKQWERHGFQNFTDSRVQ</sequence>
<dbReference type="EMBL" id="KQ760974">
    <property type="protein sequence ID" value="OAD58564.1"/>
    <property type="molecule type" value="Genomic_DNA"/>
</dbReference>
<name>A0A310SIB7_9HYME</name>
<proteinExistence type="predicted"/>
<dbReference type="Proteomes" id="UP000250275">
    <property type="component" value="Unassembled WGS sequence"/>
</dbReference>
<gene>
    <name evidence="1" type="ORF">WN48_10976</name>
</gene>
<reference evidence="1 2" key="1">
    <citation type="submission" date="2015-07" db="EMBL/GenBank/DDBJ databases">
        <title>The genome of Eufriesea mexicana.</title>
        <authorList>
            <person name="Pan H."/>
            <person name="Kapheim K."/>
        </authorList>
    </citation>
    <scope>NUCLEOTIDE SEQUENCE [LARGE SCALE GENOMIC DNA]</scope>
    <source>
        <strain evidence="1">0111107269</strain>
        <tissue evidence="1">Whole body</tissue>
    </source>
</reference>
<keyword evidence="2" id="KW-1185">Reference proteome</keyword>
<accession>A0A310SIB7</accession>
<evidence type="ECO:0000313" key="2">
    <source>
        <dbReference type="Proteomes" id="UP000250275"/>
    </source>
</evidence>
<dbReference type="AlphaFoldDB" id="A0A310SIB7"/>